<dbReference type="RefSeq" id="WP_357987206.1">
    <property type="nucleotide sequence ID" value="NZ_JBFAIH010000031.1"/>
</dbReference>
<gene>
    <name evidence="1" type="ORF">AB0H72_33035</name>
</gene>
<evidence type="ECO:0000313" key="2">
    <source>
        <dbReference type="Proteomes" id="UP001551658"/>
    </source>
</evidence>
<dbReference type="Proteomes" id="UP001551658">
    <property type="component" value="Unassembled WGS sequence"/>
</dbReference>
<proteinExistence type="predicted"/>
<organism evidence="1 2">
    <name type="scientific">Nocardia fusca</name>
    <dbReference type="NCBI Taxonomy" id="941183"/>
    <lineage>
        <taxon>Bacteria</taxon>
        <taxon>Bacillati</taxon>
        <taxon>Actinomycetota</taxon>
        <taxon>Actinomycetes</taxon>
        <taxon>Mycobacteriales</taxon>
        <taxon>Nocardiaceae</taxon>
        <taxon>Nocardia</taxon>
    </lineage>
</organism>
<keyword evidence="2" id="KW-1185">Reference proteome</keyword>
<reference evidence="1 2" key="1">
    <citation type="submission" date="2024-06" db="EMBL/GenBank/DDBJ databases">
        <title>The Natural Products Discovery Center: Release of the First 8490 Sequenced Strains for Exploring Actinobacteria Biosynthetic Diversity.</title>
        <authorList>
            <person name="Kalkreuter E."/>
            <person name="Kautsar S.A."/>
            <person name="Yang D."/>
            <person name="Bader C.D."/>
            <person name="Teijaro C.N."/>
            <person name="Fluegel L."/>
            <person name="Davis C.M."/>
            <person name="Simpson J.R."/>
            <person name="Lauterbach L."/>
            <person name="Steele A.D."/>
            <person name="Gui C."/>
            <person name="Meng S."/>
            <person name="Li G."/>
            <person name="Viehrig K."/>
            <person name="Ye F."/>
            <person name="Su P."/>
            <person name="Kiefer A.F."/>
            <person name="Nichols A."/>
            <person name="Cepeda A.J."/>
            <person name="Yan W."/>
            <person name="Fan B."/>
            <person name="Jiang Y."/>
            <person name="Adhikari A."/>
            <person name="Zheng C.-J."/>
            <person name="Schuster L."/>
            <person name="Cowan T.M."/>
            <person name="Smanski M.J."/>
            <person name="Chevrette M.G."/>
            <person name="De Carvalho L.P.S."/>
            <person name="Shen B."/>
        </authorList>
    </citation>
    <scope>NUCLEOTIDE SEQUENCE [LARGE SCALE GENOMIC DNA]</scope>
    <source>
        <strain evidence="1 2">NPDC050671</strain>
    </source>
</reference>
<accession>A0ABV3FIL6</accession>
<dbReference type="EMBL" id="JBFAIH010000031">
    <property type="protein sequence ID" value="MEV0367522.1"/>
    <property type="molecule type" value="Genomic_DNA"/>
</dbReference>
<protein>
    <submittedName>
        <fullName evidence="1">Uncharacterized protein</fullName>
    </submittedName>
</protein>
<name>A0ABV3FIL6_9NOCA</name>
<evidence type="ECO:0000313" key="1">
    <source>
        <dbReference type="EMBL" id="MEV0367522.1"/>
    </source>
</evidence>
<sequence>MTTAVLYDHNYELTHTVEEKDVVDSNVLAGTLTIPLDHPAAQWLFNQANDGPERAVFAVLRDSVSQWRGRLMQWEIRKRGACPECGHCQQNVLTTKWILPLR</sequence>
<comment type="caution">
    <text evidence="1">The sequence shown here is derived from an EMBL/GenBank/DDBJ whole genome shotgun (WGS) entry which is preliminary data.</text>
</comment>